<proteinExistence type="predicted"/>
<comment type="caution">
    <text evidence="2">The sequence shown here is derived from an EMBL/GenBank/DDBJ whole genome shotgun (WGS) entry which is preliminary data.</text>
</comment>
<dbReference type="InterPro" id="IPR011010">
    <property type="entry name" value="DNA_brk_join_enz"/>
</dbReference>
<dbReference type="GO" id="GO:0003677">
    <property type="term" value="F:DNA binding"/>
    <property type="evidence" value="ECO:0007669"/>
    <property type="project" value="InterPro"/>
</dbReference>
<evidence type="ECO:0000313" key="3">
    <source>
        <dbReference type="Proteomes" id="UP000241769"/>
    </source>
</evidence>
<dbReference type="Gene3D" id="1.10.443.10">
    <property type="entry name" value="Intergrase catalytic core"/>
    <property type="match status" value="1"/>
</dbReference>
<dbReference type="GO" id="GO:0015074">
    <property type="term" value="P:DNA integration"/>
    <property type="evidence" value="ECO:0007669"/>
    <property type="project" value="InterPro"/>
</dbReference>
<evidence type="ECO:0000256" key="1">
    <source>
        <dbReference type="ARBA" id="ARBA00023172"/>
    </source>
</evidence>
<dbReference type="SUPFAM" id="SSF56349">
    <property type="entry name" value="DNA breaking-rejoining enzymes"/>
    <property type="match status" value="1"/>
</dbReference>
<evidence type="ECO:0000313" key="2">
    <source>
        <dbReference type="EMBL" id="PRP78088.1"/>
    </source>
</evidence>
<organism evidence="2 3">
    <name type="scientific">Planoprotostelium fungivorum</name>
    <dbReference type="NCBI Taxonomy" id="1890364"/>
    <lineage>
        <taxon>Eukaryota</taxon>
        <taxon>Amoebozoa</taxon>
        <taxon>Evosea</taxon>
        <taxon>Variosea</taxon>
        <taxon>Cavosteliida</taxon>
        <taxon>Cavosteliaceae</taxon>
        <taxon>Planoprotostelium</taxon>
    </lineage>
</organism>
<dbReference type="AlphaFoldDB" id="A0A2P6N2A6"/>
<dbReference type="InParanoid" id="A0A2P6N2A6"/>
<protein>
    <submittedName>
        <fullName evidence="2">Uncharacterized protein</fullName>
    </submittedName>
</protein>
<gene>
    <name evidence="2" type="ORF">PROFUN_13897</name>
</gene>
<keyword evidence="1" id="KW-0233">DNA recombination</keyword>
<sequence length="267" mass="30601">MLTTLSERLQRDCMEDITKDLGIRRLCRGIQAARSTTEMEERLSLPVQVVRHYFVNKPHGMAERTWARNRVILVLGFAFMRRPGEGQQVCQKHVRFDQMGWMYIRLRRTKTLASGREIVIETTGSFFCPVAAVRGYLQRWPGEPEDPLFPALGRHISQIVKEARLAGIQGRFTGGAGEELRWDLLGRNNKGEPAVDLPVEPERSCDGTRPQIAQSRRGETIVPMAERGVHRRGKIIRAWFSYVPSRRFFTKAVDTPKNNETQIVGRM</sequence>
<name>A0A2P6N2A6_9EUKA</name>
<dbReference type="InterPro" id="IPR013762">
    <property type="entry name" value="Integrase-like_cat_sf"/>
</dbReference>
<keyword evidence="3" id="KW-1185">Reference proteome</keyword>
<accession>A0A2P6N2A6</accession>
<dbReference type="GO" id="GO:0006310">
    <property type="term" value="P:DNA recombination"/>
    <property type="evidence" value="ECO:0007669"/>
    <property type="project" value="UniProtKB-KW"/>
</dbReference>
<dbReference type="EMBL" id="MDYQ01000241">
    <property type="protein sequence ID" value="PRP78088.1"/>
    <property type="molecule type" value="Genomic_DNA"/>
</dbReference>
<dbReference type="Proteomes" id="UP000241769">
    <property type="component" value="Unassembled WGS sequence"/>
</dbReference>
<reference evidence="2 3" key="1">
    <citation type="journal article" date="2018" name="Genome Biol. Evol.">
        <title>Multiple Roots of Fruiting Body Formation in Amoebozoa.</title>
        <authorList>
            <person name="Hillmann F."/>
            <person name="Forbes G."/>
            <person name="Novohradska S."/>
            <person name="Ferling I."/>
            <person name="Riege K."/>
            <person name="Groth M."/>
            <person name="Westermann M."/>
            <person name="Marz M."/>
            <person name="Spaller T."/>
            <person name="Winckler T."/>
            <person name="Schaap P."/>
            <person name="Glockner G."/>
        </authorList>
    </citation>
    <scope>NUCLEOTIDE SEQUENCE [LARGE SCALE GENOMIC DNA]</scope>
    <source>
        <strain evidence="2 3">Jena</strain>
    </source>
</reference>